<organism evidence="2 3">
    <name type="scientific">Spongiibacter pelagi</name>
    <dbReference type="NCBI Taxonomy" id="2760804"/>
    <lineage>
        <taxon>Bacteria</taxon>
        <taxon>Pseudomonadati</taxon>
        <taxon>Pseudomonadota</taxon>
        <taxon>Gammaproteobacteria</taxon>
        <taxon>Cellvibrionales</taxon>
        <taxon>Spongiibacteraceae</taxon>
        <taxon>Spongiibacter</taxon>
    </lineage>
</organism>
<dbReference type="RefSeq" id="WP_190762414.1">
    <property type="nucleotide sequence ID" value="NZ_JACXLD010000001.1"/>
</dbReference>
<dbReference type="AlphaFoldDB" id="A0A927BYR9"/>
<evidence type="ECO:0000313" key="3">
    <source>
        <dbReference type="Proteomes" id="UP000610558"/>
    </source>
</evidence>
<feature type="transmembrane region" description="Helical" evidence="1">
    <location>
        <begin position="12"/>
        <end position="30"/>
    </location>
</feature>
<evidence type="ECO:0000256" key="1">
    <source>
        <dbReference type="SAM" id="Phobius"/>
    </source>
</evidence>
<dbReference type="Proteomes" id="UP000610558">
    <property type="component" value="Unassembled WGS sequence"/>
</dbReference>
<name>A0A927BYR9_9GAMM</name>
<keyword evidence="1" id="KW-0472">Membrane</keyword>
<gene>
    <name evidence="2" type="ORF">IB286_03420</name>
</gene>
<keyword evidence="1" id="KW-0812">Transmembrane</keyword>
<feature type="transmembrane region" description="Helical" evidence="1">
    <location>
        <begin position="77"/>
        <end position="98"/>
    </location>
</feature>
<protein>
    <submittedName>
        <fullName evidence="2">Uncharacterized protein</fullName>
    </submittedName>
</protein>
<sequence>MSERQTSPTRILLIAAVLLGLVVLSGWLMLPLVNEFIATTFSPGLGLKNAAVISFFVTTITLVVFALAAGDGLLGELQYMLGGFLGFFIVIWLMLAWIF</sequence>
<evidence type="ECO:0000313" key="2">
    <source>
        <dbReference type="EMBL" id="MBD2858044.1"/>
    </source>
</evidence>
<reference evidence="2" key="1">
    <citation type="submission" date="2020-09" db="EMBL/GenBank/DDBJ databases">
        <authorList>
            <person name="Yoon J.-W."/>
        </authorList>
    </citation>
    <scope>NUCLEOTIDE SEQUENCE</scope>
    <source>
        <strain evidence="2">KMU-158</strain>
    </source>
</reference>
<keyword evidence="1" id="KW-1133">Transmembrane helix</keyword>
<feature type="transmembrane region" description="Helical" evidence="1">
    <location>
        <begin position="50"/>
        <end position="70"/>
    </location>
</feature>
<comment type="caution">
    <text evidence="2">The sequence shown here is derived from an EMBL/GenBank/DDBJ whole genome shotgun (WGS) entry which is preliminary data.</text>
</comment>
<keyword evidence="3" id="KW-1185">Reference proteome</keyword>
<proteinExistence type="predicted"/>
<dbReference type="EMBL" id="JACXLD010000001">
    <property type="protein sequence ID" value="MBD2858044.1"/>
    <property type="molecule type" value="Genomic_DNA"/>
</dbReference>
<accession>A0A927BYR9</accession>